<evidence type="ECO:0000256" key="4">
    <source>
        <dbReference type="ARBA" id="ARBA00013076"/>
    </source>
</evidence>
<evidence type="ECO:0000256" key="2">
    <source>
        <dbReference type="ARBA" id="ARBA00004924"/>
    </source>
</evidence>
<organism evidence="16 17">
    <name type="scientific">Streptomyces violarus</name>
    <dbReference type="NCBI Taxonomy" id="67380"/>
    <lineage>
        <taxon>Bacteria</taxon>
        <taxon>Bacillati</taxon>
        <taxon>Actinomycetota</taxon>
        <taxon>Actinomycetes</taxon>
        <taxon>Kitasatosporales</taxon>
        <taxon>Streptomycetaceae</taxon>
        <taxon>Streptomyces</taxon>
    </lineage>
</organism>
<reference evidence="16 17" key="1">
    <citation type="submission" date="2020-08" db="EMBL/GenBank/DDBJ databases">
        <title>Genomic Encyclopedia of Type Strains, Phase III (KMG-III): the genomes of soil and plant-associated and newly described type strains.</title>
        <authorList>
            <person name="Whitman W."/>
        </authorList>
    </citation>
    <scope>NUCLEOTIDE SEQUENCE [LARGE SCALE GENOMIC DNA]</scope>
    <source>
        <strain evidence="16 17">CECT 3237</strain>
    </source>
</reference>
<dbReference type="RefSeq" id="WP_184588032.1">
    <property type="nucleotide sequence ID" value="NZ_BMUP01000001.1"/>
</dbReference>
<proteinExistence type="inferred from homology"/>
<keyword evidence="17" id="KW-1185">Reference proteome</keyword>
<evidence type="ECO:0000256" key="9">
    <source>
        <dbReference type="ARBA" id="ARBA00023002"/>
    </source>
</evidence>
<gene>
    <name evidence="16" type="ORF">FHS41_000970</name>
</gene>
<dbReference type="SUPFAM" id="SSF51905">
    <property type="entry name" value="FAD/NAD(P)-binding domain"/>
    <property type="match status" value="2"/>
</dbReference>
<dbReference type="EMBL" id="JACHXE010000001">
    <property type="protein sequence ID" value="MBB3074501.1"/>
    <property type="molecule type" value="Genomic_DNA"/>
</dbReference>
<comment type="pathway">
    <text evidence="2">Siderophore biosynthesis.</text>
</comment>
<dbReference type="Gene3D" id="3.50.50.60">
    <property type="entry name" value="FAD/NAD(P)-binding domain"/>
    <property type="match status" value="1"/>
</dbReference>
<protein>
    <recommendedName>
        <fullName evidence="5">L-lysine N6-monooxygenase MbtG</fullName>
        <ecNumber evidence="4">1.14.13.59</ecNumber>
    </recommendedName>
    <alternativeName>
        <fullName evidence="14">Lysine 6-N-hydroxylase</fullName>
    </alternativeName>
    <alternativeName>
        <fullName evidence="13">Lysine N6-hydroxylase</fullName>
    </alternativeName>
    <alternativeName>
        <fullName evidence="11">Lysine-N-oxygenase</fullName>
    </alternativeName>
    <alternativeName>
        <fullName evidence="12">Mycobactin synthase protein G</fullName>
    </alternativeName>
</protein>
<comment type="cofactor">
    <cofactor evidence="1">
        <name>FAD</name>
        <dbReference type="ChEBI" id="CHEBI:57692"/>
    </cofactor>
</comment>
<evidence type="ECO:0000256" key="6">
    <source>
        <dbReference type="ARBA" id="ARBA00022630"/>
    </source>
</evidence>
<keyword evidence="9 16" id="KW-0560">Oxidoreductase</keyword>
<dbReference type="PANTHER" id="PTHR42802:SF1">
    <property type="entry name" value="L-ORNITHINE N(5)-MONOOXYGENASE"/>
    <property type="match status" value="1"/>
</dbReference>
<sequence>MDSSRTDSPVVDVLGVGFGPANLALAIAVTEHNETGGGAPLTAEFIERKPAFDWHGGMLIEGATMQVAFLKDLATLRNPVSRFGFVPYLHARDRLVDFINHKVLYPSRVEFHDYLSWCAGQLGHLVRYGHEMVSARPVAEDGVVTHFEVIARDEDKGELVVRKARNLVLAPGLVPRMPSGLEVSAHVRHSSTTLHDLAGLDASARMPRRFVVLGAGQSAAEVADHLHRAYPAAEVHAVFSRFGYSQADDSPLANRIFDPSAVDDFHSAPPQVKSSLFGYHANTNYSVVDVDLIEEMYRRIYQDKIAGVERLRLHNVSEMRDVQESDDSVKLTIHHLPSGRTTDLEADLLVCATGYRAADPLDLLGPAGDLLRRDAEGRLLVERDYRVATATEADAGVYLCGATEHSHGITSSLLSNAAVRAGEILDSVLERPGRAANPAVARQDAAPVKAY</sequence>
<dbReference type="InterPro" id="IPR025700">
    <property type="entry name" value="Lys/Orn_oxygenase"/>
</dbReference>
<keyword evidence="10" id="KW-0503">Monooxygenase</keyword>
<evidence type="ECO:0000256" key="7">
    <source>
        <dbReference type="ARBA" id="ARBA00022827"/>
    </source>
</evidence>
<evidence type="ECO:0000256" key="13">
    <source>
        <dbReference type="ARBA" id="ARBA00032493"/>
    </source>
</evidence>
<evidence type="ECO:0000256" key="8">
    <source>
        <dbReference type="ARBA" id="ARBA00022857"/>
    </source>
</evidence>
<comment type="caution">
    <text evidence="16">The sequence shown here is derived from an EMBL/GenBank/DDBJ whole genome shotgun (WGS) entry which is preliminary data.</text>
</comment>
<comment type="similarity">
    <text evidence="3">Belongs to the lysine N(6)-hydroxylase/L-ornithine N(5)-oxygenase family.</text>
</comment>
<evidence type="ECO:0000313" key="17">
    <source>
        <dbReference type="Proteomes" id="UP000572907"/>
    </source>
</evidence>
<comment type="catalytic activity">
    <reaction evidence="15">
        <text>L-lysine + NADPH + O2 = N(6)-hydroxy-L-lysine + NADP(+) + H2O</text>
        <dbReference type="Rhea" id="RHEA:23228"/>
        <dbReference type="ChEBI" id="CHEBI:15377"/>
        <dbReference type="ChEBI" id="CHEBI:15379"/>
        <dbReference type="ChEBI" id="CHEBI:32551"/>
        <dbReference type="ChEBI" id="CHEBI:57783"/>
        <dbReference type="ChEBI" id="CHEBI:57820"/>
        <dbReference type="ChEBI" id="CHEBI:58349"/>
        <dbReference type="EC" id="1.14.13.59"/>
    </reaction>
</comment>
<dbReference type="InterPro" id="IPR036188">
    <property type="entry name" value="FAD/NAD-bd_sf"/>
</dbReference>
<dbReference type="EC" id="1.14.13.59" evidence="4"/>
<keyword evidence="8" id="KW-0521">NADP</keyword>
<evidence type="ECO:0000256" key="3">
    <source>
        <dbReference type="ARBA" id="ARBA00007588"/>
    </source>
</evidence>
<accession>A0A7W4ZL40</accession>
<evidence type="ECO:0000256" key="5">
    <source>
        <dbReference type="ARBA" id="ARBA00016406"/>
    </source>
</evidence>
<evidence type="ECO:0000256" key="12">
    <source>
        <dbReference type="ARBA" id="ARBA00031158"/>
    </source>
</evidence>
<dbReference type="Proteomes" id="UP000572907">
    <property type="component" value="Unassembled WGS sequence"/>
</dbReference>
<dbReference type="Pfam" id="PF13434">
    <property type="entry name" value="Lys_Orn_oxgnase"/>
    <property type="match status" value="1"/>
</dbReference>
<dbReference type="PANTHER" id="PTHR42802">
    <property type="entry name" value="MONOOXYGENASE"/>
    <property type="match status" value="1"/>
</dbReference>
<evidence type="ECO:0000313" key="16">
    <source>
        <dbReference type="EMBL" id="MBB3074501.1"/>
    </source>
</evidence>
<evidence type="ECO:0000256" key="15">
    <source>
        <dbReference type="ARBA" id="ARBA00048407"/>
    </source>
</evidence>
<evidence type="ECO:0000256" key="14">
    <source>
        <dbReference type="ARBA" id="ARBA00032738"/>
    </source>
</evidence>
<keyword evidence="7" id="KW-0274">FAD</keyword>
<evidence type="ECO:0000256" key="10">
    <source>
        <dbReference type="ARBA" id="ARBA00023033"/>
    </source>
</evidence>
<name>A0A7W4ZL40_9ACTN</name>
<dbReference type="PRINTS" id="PR00368">
    <property type="entry name" value="FADPNR"/>
</dbReference>
<keyword evidence="6" id="KW-0285">Flavoprotein</keyword>
<dbReference type="AlphaFoldDB" id="A0A7W4ZL40"/>
<dbReference type="GO" id="GO:0047091">
    <property type="term" value="F:L-lysine 6-monooxygenase (NADPH) activity"/>
    <property type="evidence" value="ECO:0007669"/>
    <property type="project" value="UniProtKB-EC"/>
</dbReference>
<evidence type="ECO:0000256" key="11">
    <source>
        <dbReference type="ARBA" id="ARBA00029939"/>
    </source>
</evidence>
<evidence type="ECO:0000256" key="1">
    <source>
        <dbReference type="ARBA" id="ARBA00001974"/>
    </source>
</evidence>